<dbReference type="EMBL" id="MJBS01000168">
    <property type="protein sequence ID" value="OHE91849.1"/>
    <property type="molecule type" value="Genomic_DNA"/>
</dbReference>
<name>A0A1G4ARR2_9PEZI</name>
<dbReference type="GeneID" id="34565985"/>
<reference evidence="2 3" key="1">
    <citation type="submission" date="2016-09" db="EMBL/GenBank/DDBJ databases">
        <authorList>
            <person name="Capua I."/>
            <person name="De Benedictis P."/>
            <person name="Joannis T."/>
            <person name="Lombin L.H."/>
            <person name="Cattoli G."/>
        </authorList>
    </citation>
    <scope>NUCLEOTIDE SEQUENCE [LARGE SCALE GENOMIC DNA]</scope>
    <source>
        <strain evidence="2 3">IMI 309357</strain>
    </source>
</reference>
<dbReference type="Proteomes" id="UP000176998">
    <property type="component" value="Unassembled WGS sequence"/>
</dbReference>
<proteinExistence type="predicted"/>
<evidence type="ECO:0000256" key="1">
    <source>
        <dbReference type="SAM" id="MobiDB-lite"/>
    </source>
</evidence>
<protein>
    <submittedName>
        <fullName evidence="2">Uncharacterized protein</fullName>
    </submittedName>
</protein>
<keyword evidence="3" id="KW-1185">Reference proteome</keyword>
<feature type="region of interest" description="Disordered" evidence="1">
    <location>
        <begin position="1"/>
        <end position="30"/>
    </location>
</feature>
<accession>A0A1G4ARR2</accession>
<sequence length="60" mass="6193">MSGENTAAETRDGPANSNAPGPSTTTQIADTLIEAELQNTDDDGSLRGEVSVTVSFLLIL</sequence>
<dbReference type="RefSeq" id="XP_022469021.1">
    <property type="nucleotide sequence ID" value="XM_022624475.1"/>
</dbReference>
<organism evidence="2 3">
    <name type="scientific">Colletotrichum orchidophilum</name>
    <dbReference type="NCBI Taxonomy" id="1209926"/>
    <lineage>
        <taxon>Eukaryota</taxon>
        <taxon>Fungi</taxon>
        <taxon>Dikarya</taxon>
        <taxon>Ascomycota</taxon>
        <taxon>Pezizomycotina</taxon>
        <taxon>Sordariomycetes</taxon>
        <taxon>Hypocreomycetidae</taxon>
        <taxon>Glomerellales</taxon>
        <taxon>Glomerellaceae</taxon>
        <taxon>Colletotrichum</taxon>
    </lineage>
</organism>
<comment type="caution">
    <text evidence="2">The sequence shown here is derived from an EMBL/GenBank/DDBJ whole genome shotgun (WGS) entry which is preliminary data.</text>
</comment>
<evidence type="ECO:0000313" key="3">
    <source>
        <dbReference type="Proteomes" id="UP000176998"/>
    </source>
</evidence>
<evidence type="ECO:0000313" key="2">
    <source>
        <dbReference type="EMBL" id="OHE91849.1"/>
    </source>
</evidence>
<dbReference type="AlphaFoldDB" id="A0A1G4ARR2"/>
<feature type="compositionally biased region" description="Polar residues" evidence="1">
    <location>
        <begin position="15"/>
        <end position="29"/>
    </location>
</feature>
<gene>
    <name evidence="2" type="ORF">CORC01_12857</name>
</gene>